<feature type="region of interest" description="Disordered" evidence="1">
    <location>
        <begin position="24"/>
        <end position="139"/>
    </location>
</feature>
<dbReference type="Proteomes" id="UP000799776">
    <property type="component" value="Unassembled WGS sequence"/>
</dbReference>
<feature type="compositionally biased region" description="Low complexity" evidence="1">
    <location>
        <begin position="458"/>
        <end position="480"/>
    </location>
</feature>
<dbReference type="AlphaFoldDB" id="A0A9P4I1W7"/>
<feature type="region of interest" description="Disordered" evidence="1">
    <location>
        <begin position="398"/>
        <end position="611"/>
    </location>
</feature>
<organism evidence="2 3">
    <name type="scientific">Saccharata proteae CBS 121410</name>
    <dbReference type="NCBI Taxonomy" id="1314787"/>
    <lineage>
        <taxon>Eukaryota</taxon>
        <taxon>Fungi</taxon>
        <taxon>Dikarya</taxon>
        <taxon>Ascomycota</taxon>
        <taxon>Pezizomycotina</taxon>
        <taxon>Dothideomycetes</taxon>
        <taxon>Dothideomycetes incertae sedis</taxon>
        <taxon>Botryosphaeriales</taxon>
        <taxon>Saccharataceae</taxon>
        <taxon>Saccharata</taxon>
    </lineage>
</organism>
<feature type="compositionally biased region" description="Low complexity" evidence="1">
    <location>
        <begin position="34"/>
        <end position="115"/>
    </location>
</feature>
<dbReference type="EMBL" id="ML978711">
    <property type="protein sequence ID" value="KAF2092054.1"/>
    <property type="molecule type" value="Genomic_DNA"/>
</dbReference>
<comment type="caution">
    <text evidence="2">The sequence shown here is derived from an EMBL/GenBank/DDBJ whole genome shotgun (WGS) entry which is preliminary data.</text>
</comment>
<proteinExistence type="predicted"/>
<dbReference type="OrthoDB" id="436496at2759"/>
<keyword evidence="3" id="KW-1185">Reference proteome</keyword>
<evidence type="ECO:0000313" key="3">
    <source>
        <dbReference type="Proteomes" id="UP000799776"/>
    </source>
</evidence>
<gene>
    <name evidence="2" type="ORF">K490DRAFT_53209</name>
</gene>
<reference evidence="2" key="1">
    <citation type="journal article" date="2020" name="Stud. Mycol.">
        <title>101 Dothideomycetes genomes: a test case for predicting lifestyles and emergence of pathogens.</title>
        <authorList>
            <person name="Haridas S."/>
            <person name="Albert R."/>
            <person name="Binder M."/>
            <person name="Bloem J."/>
            <person name="Labutti K."/>
            <person name="Salamov A."/>
            <person name="Andreopoulos B."/>
            <person name="Baker S."/>
            <person name="Barry K."/>
            <person name="Bills G."/>
            <person name="Bluhm B."/>
            <person name="Cannon C."/>
            <person name="Castanera R."/>
            <person name="Culley D."/>
            <person name="Daum C."/>
            <person name="Ezra D."/>
            <person name="Gonzalez J."/>
            <person name="Henrissat B."/>
            <person name="Kuo A."/>
            <person name="Liang C."/>
            <person name="Lipzen A."/>
            <person name="Lutzoni F."/>
            <person name="Magnuson J."/>
            <person name="Mondo S."/>
            <person name="Nolan M."/>
            <person name="Ohm R."/>
            <person name="Pangilinan J."/>
            <person name="Park H.-J."/>
            <person name="Ramirez L."/>
            <person name="Alfaro M."/>
            <person name="Sun H."/>
            <person name="Tritt A."/>
            <person name="Yoshinaga Y."/>
            <person name="Zwiers L.-H."/>
            <person name="Turgeon B."/>
            <person name="Goodwin S."/>
            <person name="Spatafora J."/>
            <person name="Crous P."/>
            <person name="Grigoriev I."/>
        </authorList>
    </citation>
    <scope>NUCLEOTIDE SEQUENCE</scope>
    <source>
        <strain evidence="2">CBS 121410</strain>
    </source>
</reference>
<sequence length="611" mass="65954">MPGYRNVNISICTQFDLVPLQEFKPPPWVPPTPARTSSAANDSTTSSSTQAASSASSATATATKINDSSPSSSTRAASSASSAIATATKIDDSSPSSSTTSSASSSSTTKVTTRPVPRPPDSPDGTVTSAKMMSSPKIPDHEPCTPIVYVEHQPGAQFWVRWRVIKPPKQAKRPLPPKPGSFAAMLAACRTTDHVNEIVADAEKPANVADAAGVMADGTKYYYFKLFLDGREVVSWSAGAEDGWRGKVLLTMFEGKNEKTGGSGVEKRYLYFGNGVDGEVGDEERLIEVRVYRAKGRKRMPRDLEALKKTEAGMIDGQGVRLANMGLMKEEHPKRFYKFALLDPVDEPHAVFKFYYRTLGISPILVYQQLIELGLVESEPFYDESDSEISIPDAASNYMSDSDSFVSSPENSPAESSSVEEDADEDDADETQSQSTLDGYYTAESAASDNDSDDSDDTAIAAPSAASEPSPASRASSASPGLMNRTNAMFKRLSFPPSTRLQPSREGTRSASPKKLRPLPPVPTEDEEQSRHMQWLRRSPSPIKRSSKKDLDAPLPEPPLPELPLPELPEKRPGSAASLRRVFSRAMGLGRAKSPSPDKERRQSGGSSAEG</sequence>
<evidence type="ECO:0000256" key="1">
    <source>
        <dbReference type="SAM" id="MobiDB-lite"/>
    </source>
</evidence>
<evidence type="ECO:0000313" key="2">
    <source>
        <dbReference type="EMBL" id="KAF2092054.1"/>
    </source>
</evidence>
<protein>
    <submittedName>
        <fullName evidence="2">Uncharacterized protein</fullName>
    </submittedName>
</protein>
<accession>A0A9P4I1W7</accession>
<feature type="compositionally biased region" description="Low complexity" evidence="1">
    <location>
        <begin position="406"/>
        <end position="417"/>
    </location>
</feature>
<name>A0A9P4I1W7_9PEZI</name>
<feature type="compositionally biased region" description="Acidic residues" evidence="1">
    <location>
        <begin position="418"/>
        <end position="430"/>
    </location>
</feature>
<feature type="compositionally biased region" description="Pro residues" evidence="1">
    <location>
        <begin position="555"/>
        <end position="567"/>
    </location>
</feature>
<feature type="compositionally biased region" description="Pro residues" evidence="1">
    <location>
        <begin position="24"/>
        <end position="33"/>
    </location>
</feature>